<feature type="region of interest" description="Disordered" evidence="1">
    <location>
        <begin position="758"/>
        <end position="795"/>
    </location>
</feature>
<feature type="compositionally biased region" description="Low complexity" evidence="1">
    <location>
        <begin position="1069"/>
        <end position="1079"/>
    </location>
</feature>
<organism evidence="2 3">
    <name type="scientific">Phytophthora pseudosyringae</name>
    <dbReference type="NCBI Taxonomy" id="221518"/>
    <lineage>
        <taxon>Eukaryota</taxon>
        <taxon>Sar</taxon>
        <taxon>Stramenopiles</taxon>
        <taxon>Oomycota</taxon>
        <taxon>Peronosporomycetes</taxon>
        <taxon>Peronosporales</taxon>
        <taxon>Peronosporaceae</taxon>
        <taxon>Phytophthora</taxon>
    </lineage>
</organism>
<evidence type="ECO:0000313" key="2">
    <source>
        <dbReference type="EMBL" id="KAG7392957.1"/>
    </source>
</evidence>
<dbReference type="EMBL" id="JAGDFM010000007">
    <property type="protein sequence ID" value="KAG7392957.1"/>
    <property type="molecule type" value="Genomic_DNA"/>
</dbReference>
<feature type="compositionally biased region" description="Polar residues" evidence="1">
    <location>
        <begin position="630"/>
        <end position="643"/>
    </location>
</feature>
<evidence type="ECO:0000256" key="1">
    <source>
        <dbReference type="SAM" id="MobiDB-lite"/>
    </source>
</evidence>
<gene>
    <name evidence="2" type="ORF">PHYPSEUDO_013445</name>
</gene>
<evidence type="ECO:0000313" key="3">
    <source>
        <dbReference type="Proteomes" id="UP000694044"/>
    </source>
</evidence>
<feature type="compositionally biased region" description="Polar residues" evidence="1">
    <location>
        <begin position="886"/>
        <end position="905"/>
    </location>
</feature>
<feature type="compositionally biased region" description="Polar residues" evidence="1">
    <location>
        <begin position="45"/>
        <end position="54"/>
    </location>
</feature>
<feature type="compositionally biased region" description="Polar residues" evidence="1">
    <location>
        <begin position="226"/>
        <end position="246"/>
    </location>
</feature>
<protein>
    <submittedName>
        <fullName evidence="2">Uncharacterized protein</fullName>
    </submittedName>
</protein>
<feature type="region of interest" description="Disordered" evidence="1">
    <location>
        <begin position="552"/>
        <end position="653"/>
    </location>
</feature>
<accession>A0A8T1WGK9</accession>
<feature type="compositionally biased region" description="Basic residues" evidence="1">
    <location>
        <begin position="566"/>
        <end position="578"/>
    </location>
</feature>
<comment type="caution">
    <text evidence="2">The sequence shown here is derived from an EMBL/GenBank/DDBJ whole genome shotgun (WGS) entry which is preliminary data.</text>
</comment>
<feature type="compositionally biased region" description="Gly residues" evidence="1">
    <location>
        <begin position="867"/>
        <end position="877"/>
    </location>
</feature>
<keyword evidence="3" id="KW-1185">Reference proteome</keyword>
<name>A0A8T1WGK9_9STRA</name>
<dbReference type="AlphaFoldDB" id="A0A8T1WGK9"/>
<feature type="region of interest" description="Disordered" evidence="1">
    <location>
        <begin position="1"/>
        <end position="194"/>
    </location>
</feature>
<feature type="region of interest" description="Disordered" evidence="1">
    <location>
        <begin position="957"/>
        <end position="981"/>
    </location>
</feature>
<proteinExistence type="predicted"/>
<feature type="compositionally biased region" description="Acidic residues" evidence="1">
    <location>
        <begin position="774"/>
        <end position="783"/>
    </location>
</feature>
<feature type="compositionally biased region" description="Basic and acidic residues" evidence="1">
    <location>
        <begin position="148"/>
        <end position="158"/>
    </location>
</feature>
<feature type="region of interest" description="Disordered" evidence="1">
    <location>
        <begin position="1015"/>
        <end position="1099"/>
    </location>
</feature>
<reference evidence="2" key="1">
    <citation type="submission" date="2021-02" db="EMBL/GenBank/DDBJ databases">
        <authorList>
            <person name="Palmer J.M."/>
        </authorList>
    </citation>
    <scope>NUCLEOTIDE SEQUENCE</scope>
    <source>
        <strain evidence="2">SCRP734</strain>
    </source>
</reference>
<dbReference type="OrthoDB" id="168452at2759"/>
<feature type="region of interest" description="Disordered" evidence="1">
    <location>
        <begin position="858"/>
        <end position="905"/>
    </location>
</feature>
<dbReference type="Proteomes" id="UP000694044">
    <property type="component" value="Unassembled WGS sequence"/>
</dbReference>
<sequence>MVSADVEQQHEAGVGTTEKDSPVLGAGDNNSDVQVDVPAVEAEENTPSTETTVPPEQLEEPRADENAPEAVASSEVAPQSSEDPVNTEPILLSETSTAAGPSKSPPEQCSKGRPQEDSDQHQSLTVANDTKPAVLVETPSVECQPEATSDKVGLKDPEPTSQAHADDVEQDDVELTPQQSSESLPAKPPGFLESLTANFAPDTKAMWARIFGPRYDDGDEEEGLQADTQSNAGSTRESVSSKSSLQAKLARERNLDEQIQASQRRYRERVLRAAAANNTATMRGRVKNPSRPQRQAPTVSPLERAGLSLTQIRFCTEKALDETCKCFRHLHAAALEEVEDPAIPPTQGIYITQGELDLLLRDLFDPRELELSNTKGRKGTLAAPVDFATNGDGISMNTQLQASWFIPFGQLPQLRSLVMKITKRHLNQDKLAIVSRHLQKQLTLLPHSAKVQNLVLQLANHQMKDPPKAPAWPEREKPSDELAQELLGCIVVNEATTSTERENYKNFLLFLPVDLVAKTQLPSVVCAQRLVFFRYLIGIIAAERTRLHSKLTDSPSQAFPVEPPPKRKTLAGKRRSSSKRIPSDHIPESDADPPVQDGDQPANEEDSASVHAAHGSLSSPPKAPGVYQTPAESNPFEQSSMAQQVGDECEKPASHLQQQLESAISQLRQTVPTIDADIKDDAILYAFNPAIRATYLAAVACHQSVLLLLENNIDVDTAMSKKLQHFIKALQAIQTQATDAKLLVPASPQLKAGYVAHQVHDPPRFPPPYPESTVPDEDDEESENGSAQTHFPPPYALTTPSYWTFTPSIPAPKSSIVKLASTSPCNNSADLRSHFMSKESPGVGAYNIQQGEKLTFQQKPSYSFGPTGAGTSGGGSKAPGPVLGATSLSKGSHTGKPSSSRSTLRQRMKTSLAFVPPMVQPPEDNDVEWPTNASTRVHVASQFDDSHLGTSSTDDLLSEFPPHYNAGDANESAGVDDPSVETDMDRALRLQQRLFMDEFVQQVVSNQESPTYFVPRVKHKTESTHRPSSTKSKPYWATSEVSPGIERLLHRQRRAPSSSARSRPPPAATQPRATRTAQRVATKGPPPSPPPRRQLDNDLHLAWAARISELYQPAESGPEQ</sequence>
<feature type="region of interest" description="Disordered" evidence="1">
    <location>
        <begin position="217"/>
        <end position="260"/>
    </location>
</feature>